<keyword evidence="3" id="KW-1185">Reference proteome</keyword>
<reference evidence="2 3" key="1">
    <citation type="submission" date="2016-11" db="EMBL/GenBank/DDBJ databases">
        <title>Interaction between Lactobacillus species and yeast in water kefir.</title>
        <authorList>
            <person name="Behr J."/>
            <person name="Xu D."/>
            <person name="Vogel R.F."/>
        </authorList>
    </citation>
    <scope>NUCLEOTIDE SEQUENCE [LARGE SCALE GENOMIC DNA]</scope>
    <source>
        <strain evidence="2 3">TMW 1.1827</strain>
    </source>
</reference>
<name>A0A3S6QUW4_9LACO</name>
<evidence type="ECO:0000313" key="3">
    <source>
        <dbReference type="Proteomes" id="UP000324497"/>
    </source>
</evidence>
<dbReference type="Pfam" id="PF03167">
    <property type="entry name" value="UDG"/>
    <property type="match status" value="1"/>
</dbReference>
<dbReference type="Gene3D" id="3.40.470.10">
    <property type="entry name" value="Uracil-DNA glycosylase-like domain"/>
    <property type="match status" value="1"/>
</dbReference>
<dbReference type="RefSeq" id="WP_148126579.1">
    <property type="nucleotide sequence ID" value="NZ_JAGPZD010000003.1"/>
</dbReference>
<dbReference type="EMBL" id="CP018180">
    <property type="protein sequence ID" value="AUJ31932.1"/>
    <property type="molecule type" value="Genomic_DNA"/>
</dbReference>
<dbReference type="InterPro" id="IPR036895">
    <property type="entry name" value="Uracil-DNA_glycosylase-like_sf"/>
</dbReference>
<feature type="domain" description="Uracil-DNA glycosylase-like" evidence="1">
    <location>
        <begin position="47"/>
        <end position="187"/>
    </location>
</feature>
<evidence type="ECO:0000259" key="1">
    <source>
        <dbReference type="Pfam" id="PF03167"/>
    </source>
</evidence>
<gene>
    <name evidence="2" type="ORF">BSQ50_04780</name>
</gene>
<protein>
    <recommendedName>
        <fullName evidence="1">Uracil-DNA glycosylase-like domain-containing protein</fullName>
    </recommendedName>
</protein>
<evidence type="ECO:0000313" key="2">
    <source>
        <dbReference type="EMBL" id="AUJ31932.1"/>
    </source>
</evidence>
<accession>A0A3S6QUW4</accession>
<dbReference type="Proteomes" id="UP000324497">
    <property type="component" value="Chromosome"/>
</dbReference>
<sequence length="202" mass="23595">MAIKREVYEKLKKMSGRESSWALYPDFDKDAFGMDIFNQPEIWNLLNDKYVILALNPGKDVQTKPWINFHSDVGKGARRLRDVTKNSVLEGSYITDVYKNVFEKNSGKLKSFDSDEQRVQASLPILRNELELLHHPLIITLGSGVKSFVQKHLPDYESINTWHYSYIGRKSFPVSDVKYYEHWWQTLSEYGIPTPQKGYQEK</sequence>
<dbReference type="InterPro" id="IPR005122">
    <property type="entry name" value="Uracil-DNA_glycosylase-like"/>
</dbReference>
<proteinExistence type="predicted"/>
<dbReference type="AlphaFoldDB" id="A0A3S6QUW4"/>
<organism evidence="2 3">
    <name type="scientific">Liquorilactobacillus nagelii</name>
    <dbReference type="NCBI Taxonomy" id="82688"/>
    <lineage>
        <taxon>Bacteria</taxon>
        <taxon>Bacillati</taxon>
        <taxon>Bacillota</taxon>
        <taxon>Bacilli</taxon>
        <taxon>Lactobacillales</taxon>
        <taxon>Lactobacillaceae</taxon>
        <taxon>Liquorilactobacillus</taxon>
    </lineage>
</organism>
<dbReference type="KEGG" id="lng:BSQ50_04780"/>